<dbReference type="GO" id="GO:0004523">
    <property type="term" value="F:RNA-DNA hybrid ribonuclease activity"/>
    <property type="evidence" value="ECO:0007669"/>
    <property type="project" value="UniProtKB-EC"/>
</dbReference>
<dbReference type="PANTHER" id="PTHR10642">
    <property type="entry name" value="RIBONUCLEASE H1"/>
    <property type="match status" value="1"/>
</dbReference>
<dbReference type="InterPro" id="IPR050092">
    <property type="entry name" value="RNase_H"/>
</dbReference>
<evidence type="ECO:0000256" key="4">
    <source>
        <dbReference type="ARBA" id="ARBA00011245"/>
    </source>
</evidence>
<protein>
    <recommendedName>
        <fullName evidence="5">ribonuclease H</fullName>
        <ecNumber evidence="5">3.1.26.4</ecNumber>
    </recommendedName>
</protein>
<keyword evidence="10" id="KW-0460">Magnesium</keyword>
<dbReference type="InterPro" id="IPR009027">
    <property type="entry name" value="Ribosomal_bL9/RNase_H1_N"/>
</dbReference>
<name>A0A0R2F462_9LACO</name>
<dbReference type="Proteomes" id="UP000051442">
    <property type="component" value="Unassembled WGS sequence"/>
</dbReference>
<keyword evidence="7" id="KW-0479">Metal-binding</keyword>
<dbReference type="Gene3D" id="3.40.970.10">
    <property type="entry name" value="Ribonuclease H1, N-terminal domain"/>
    <property type="match status" value="1"/>
</dbReference>
<feature type="region of interest" description="Disordered" evidence="11">
    <location>
        <begin position="46"/>
        <end position="99"/>
    </location>
</feature>
<dbReference type="Pfam" id="PF00075">
    <property type="entry name" value="RNase_H"/>
    <property type="match status" value="1"/>
</dbReference>
<dbReference type="SUPFAM" id="SSF55658">
    <property type="entry name" value="L9 N-domain-like"/>
    <property type="match status" value="1"/>
</dbReference>
<dbReference type="InterPro" id="IPR012337">
    <property type="entry name" value="RNaseH-like_sf"/>
</dbReference>
<evidence type="ECO:0000256" key="8">
    <source>
        <dbReference type="ARBA" id="ARBA00022759"/>
    </source>
</evidence>
<dbReference type="CDD" id="cd09278">
    <property type="entry name" value="RNase_HI_prokaryote_like"/>
    <property type="match status" value="1"/>
</dbReference>
<keyword evidence="8" id="KW-0255">Endonuclease</keyword>
<feature type="compositionally biased region" description="Basic and acidic residues" evidence="11">
    <location>
        <begin position="289"/>
        <end position="299"/>
    </location>
</feature>
<comment type="catalytic activity">
    <reaction evidence="1">
        <text>Endonucleolytic cleavage to 5'-phosphomonoester.</text>
        <dbReference type="EC" id="3.1.26.4"/>
    </reaction>
</comment>
<evidence type="ECO:0000256" key="7">
    <source>
        <dbReference type="ARBA" id="ARBA00022723"/>
    </source>
</evidence>
<dbReference type="InterPro" id="IPR037056">
    <property type="entry name" value="RNase_H1_N_sf"/>
</dbReference>
<evidence type="ECO:0000256" key="3">
    <source>
        <dbReference type="ARBA" id="ARBA00005300"/>
    </source>
</evidence>
<dbReference type="SUPFAM" id="SSF53098">
    <property type="entry name" value="Ribonuclease H-like"/>
    <property type="match status" value="1"/>
</dbReference>
<dbReference type="Pfam" id="PF01693">
    <property type="entry name" value="Cauli_VI"/>
    <property type="match status" value="1"/>
</dbReference>
<dbReference type="GO" id="GO:0003676">
    <property type="term" value="F:nucleic acid binding"/>
    <property type="evidence" value="ECO:0007669"/>
    <property type="project" value="InterPro"/>
</dbReference>
<dbReference type="InterPro" id="IPR002156">
    <property type="entry name" value="RNaseH_domain"/>
</dbReference>
<evidence type="ECO:0000313" key="14">
    <source>
        <dbReference type="Proteomes" id="UP000051442"/>
    </source>
</evidence>
<comment type="cofactor">
    <cofactor evidence="2">
        <name>Mg(2+)</name>
        <dbReference type="ChEBI" id="CHEBI:18420"/>
    </cofactor>
</comment>
<dbReference type="PANTHER" id="PTHR10642:SF26">
    <property type="entry name" value="RIBONUCLEASE H1"/>
    <property type="match status" value="1"/>
</dbReference>
<evidence type="ECO:0000256" key="9">
    <source>
        <dbReference type="ARBA" id="ARBA00022801"/>
    </source>
</evidence>
<keyword evidence="9" id="KW-0378">Hydrolase</keyword>
<feature type="region of interest" description="Disordered" evidence="11">
    <location>
        <begin position="249"/>
        <end position="299"/>
    </location>
</feature>
<dbReference type="AlphaFoldDB" id="A0A0R2F462"/>
<evidence type="ECO:0000256" key="1">
    <source>
        <dbReference type="ARBA" id="ARBA00000077"/>
    </source>
</evidence>
<keyword evidence="6" id="KW-0540">Nuclease</keyword>
<organism evidence="13 14">
    <name type="scientific">Secundilactobacillus similis DSM 23365 = JCM 2765</name>
    <dbReference type="NCBI Taxonomy" id="1423804"/>
    <lineage>
        <taxon>Bacteria</taxon>
        <taxon>Bacillati</taxon>
        <taxon>Bacillota</taxon>
        <taxon>Bacilli</taxon>
        <taxon>Lactobacillales</taxon>
        <taxon>Lactobacillaceae</taxon>
        <taxon>Secundilactobacillus</taxon>
    </lineage>
</organism>
<comment type="similarity">
    <text evidence="3">Belongs to the RNase H family.</text>
</comment>
<dbReference type="InterPro" id="IPR036397">
    <property type="entry name" value="RNaseH_sf"/>
</dbReference>
<dbReference type="GO" id="GO:0043137">
    <property type="term" value="P:DNA replication, removal of RNA primer"/>
    <property type="evidence" value="ECO:0007669"/>
    <property type="project" value="TreeGrafter"/>
</dbReference>
<dbReference type="PROSITE" id="PS50879">
    <property type="entry name" value="RNASE_H_1"/>
    <property type="match status" value="1"/>
</dbReference>
<gene>
    <name evidence="13" type="ORF">FD14_GL001593</name>
</gene>
<evidence type="ECO:0000313" key="13">
    <source>
        <dbReference type="EMBL" id="KRN19962.1"/>
    </source>
</evidence>
<dbReference type="STRING" id="1423804.FD14_GL001593"/>
<sequence length="315" mass="35056">MGKFYAVRKGSKPGIYTDWETTKAQVNGFPGAIYKGFKTRSEADSFMSGSAKSTSRSSRTKTASQTTTRTEGQQAFSGKPEIIGYTDGGSRNTGNVNGGHVRDSDKAAWAYRLELPNEIISDSDGEWGATNNRMEIMAFMRALEMLIKRRQQHAKIQLVLDSQYVLNAVTKGWLKGWKKRGWKRSAGELANAELWQKVDQLLPKFTQLEFAWTKGHATNVGNVFVDELLNKTMDRMVADHPVVAQKPRVTTKPKVKRANKPVASAKATTPAQPVRSTQSKPTTQPVSKPDTRHTNIDHSVADIQKALEQLDLFKD</sequence>
<keyword evidence="14" id="KW-1185">Reference proteome</keyword>
<feature type="compositionally biased region" description="Basic residues" evidence="11">
    <location>
        <begin position="249"/>
        <end position="259"/>
    </location>
</feature>
<evidence type="ECO:0000256" key="10">
    <source>
        <dbReference type="ARBA" id="ARBA00022842"/>
    </source>
</evidence>
<evidence type="ECO:0000256" key="11">
    <source>
        <dbReference type="SAM" id="MobiDB-lite"/>
    </source>
</evidence>
<dbReference type="GO" id="GO:0046872">
    <property type="term" value="F:metal ion binding"/>
    <property type="evidence" value="ECO:0007669"/>
    <property type="project" value="UniProtKB-KW"/>
</dbReference>
<comment type="caution">
    <text evidence="13">The sequence shown here is derived from an EMBL/GenBank/DDBJ whole genome shotgun (WGS) entry which is preliminary data.</text>
</comment>
<evidence type="ECO:0000259" key="12">
    <source>
        <dbReference type="PROSITE" id="PS50879"/>
    </source>
</evidence>
<dbReference type="Gene3D" id="3.30.420.10">
    <property type="entry name" value="Ribonuclease H-like superfamily/Ribonuclease H"/>
    <property type="match status" value="1"/>
</dbReference>
<evidence type="ECO:0000256" key="5">
    <source>
        <dbReference type="ARBA" id="ARBA00012180"/>
    </source>
</evidence>
<dbReference type="InterPro" id="IPR011320">
    <property type="entry name" value="RNase_H1_N"/>
</dbReference>
<dbReference type="FunFam" id="3.40.970.10:FF:000001">
    <property type="entry name" value="Ribonuclease H1"/>
    <property type="match status" value="1"/>
</dbReference>
<dbReference type="EMBL" id="AYZM01000134">
    <property type="protein sequence ID" value="KRN19962.1"/>
    <property type="molecule type" value="Genomic_DNA"/>
</dbReference>
<dbReference type="PATRIC" id="fig|1423804.4.peg.1720"/>
<dbReference type="EC" id="3.1.26.4" evidence="5"/>
<accession>A0A0R2F462</accession>
<proteinExistence type="inferred from homology"/>
<dbReference type="RefSeq" id="WP_235809847.1">
    <property type="nucleotide sequence ID" value="NZ_AYZM01000134.1"/>
</dbReference>
<evidence type="ECO:0000256" key="6">
    <source>
        <dbReference type="ARBA" id="ARBA00022722"/>
    </source>
</evidence>
<feature type="compositionally biased region" description="Low complexity" evidence="11">
    <location>
        <begin position="48"/>
        <end position="70"/>
    </location>
</feature>
<reference evidence="13 14" key="1">
    <citation type="journal article" date="2015" name="Genome Announc.">
        <title>Expanding the biotechnology potential of lactobacilli through comparative genomics of 213 strains and associated genera.</title>
        <authorList>
            <person name="Sun Z."/>
            <person name="Harris H.M."/>
            <person name="McCann A."/>
            <person name="Guo C."/>
            <person name="Argimon S."/>
            <person name="Zhang W."/>
            <person name="Yang X."/>
            <person name="Jeffery I.B."/>
            <person name="Cooney J.C."/>
            <person name="Kagawa T.F."/>
            <person name="Liu W."/>
            <person name="Song Y."/>
            <person name="Salvetti E."/>
            <person name="Wrobel A."/>
            <person name="Rasinkangas P."/>
            <person name="Parkhill J."/>
            <person name="Rea M.C."/>
            <person name="O'Sullivan O."/>
            <person name="Ritari J."/>
            <person name="Douillard F.P."/>
            <person name="Paul Ross R."/>
            <person name="Yang R."/>
            <person name="Briner A.E."/>
            <person name="Felis G.E."/>
            <person name="de Vos W.M."/>
            <person name="Barrangou R."/>
            <person name="Klaenhammer T.R."/>
            <person name="Caufield P.W."/>
            <person name="Cui Y."/>
            <person name="Zhang H."/>
            <person name="O'Toole P.W."/>
        </authorList>
    </citation>
    <scope>NUCLEOTIDE SEQUENCE [LARGE SCALE GENOMIC DNA]</scope>
    <source>
        <strain evidence="13 14">DSM 23365</strain>
    </source>
</reference>
<dbReference type="InterPro" id="IPR022892">
    <property type="entry name" value="RNaseHI"/>
</dbReference>
<evidence type="ECO:0000256" key="2">
    <source>
        <dbReference type="ARBA" id="ARBA00001946"/>
    </source>
</evidence>
<feature type="compositionally biased region" description="Polar residues" evidence="11">
    <location>
        <begin position="266"/>
        <end position="286"/>
    </location>
</feature>
<feature type="domain" description="RNase H type-1" evidence="12">
    <location>
        <begin position="78"/>
        <end position="234"/>
    </location>
</feature>
<comment type="subunit">
    <text evidence="4">Monomer.</text>
</comment>